<proteinExistence type="predicted"/>
<evidence type="ECO:0000313" key="3">
    <source>
        <dbReference type="Proteomes" id="UP000800038"/>
    </source>
</evidence>
<sequence length="223" mass="25447">MFSTASSPPRSSLTRPNNAKALWPMPTASVSLLKPLYQQLFPYGIAWWDVLKDLQELDAKPLHIQASNPPKEAAQEQTPVTVTLIGANVGKNGIRNSPSLTLTSTPSSPPTMNMETWKTLGTRVWPQDVHVTLRHYEKTTQPRRKWMHKSVCRCSPCDRHAKKKMESIKRYSEIKKVRMDSAVKSMSGIELRRAMNNMKSMRGLNREDSPQMCRFRELQEANQ</sequence>
<dbReference type="EMBL" id="ML976054">
    <property type="protein sequence ID" value="KAF1941011.1"/>
    <property type="molecule type" value="Genomic_DNA"/>
</dbReference>
<feature type="region of interest" description="Disordered" evidence="1">
    <location>
        <begin position="1"/>
        <end position="20"/>
    </location>
</feature>
<dbReference type="AlphaFoldDB" id="A0A6A5SK56"/>
<gene>
    <name evidence="2" type="ORF">EJ02DRAFT_493401</name>
</gene>
<keyword evidence="3" id="KW-1185">Reference proteome</keyword>
<evidence type="ECO:0000313" key="2">
    <source>
        <dbReference type="EMBL" id="KAF1941011.1"/>
    </source>
</evidence>
<name>A0A6A5SK56_9PLEO</name>
<accession>A0A6A5SK56</accession>
<protein>
    <submittedName>
        <fullName evidence="2">Uncharacterized protein</fullName>
    </submittedName>
</protein>
<evidence type="ECO:0000256" key="1">
    <source>
        <dbReference type="SAM" id="MobiDB-lite"/>
    </source>
</evidence>
<reference evidence="2" key="1">
    <citation type="journal article" date="2020" name="Stud. Mycol.">
        <title>101 Dothideomycetes genomes: a test case for predicting lifestyles and emergence of pathogens.</title>
        <authorList>
            <person name="Haridas S."/>
            <person name="Albert R."/>
            <person name="Binder M."/>
            <person name="Bloem J."/>
            <person name="Labutti K."/>
            <person name="Salamov A."/>
            <person name="Andreopoulos B."/>
            <person name="Baker S."/>
            <person name="Barry K."/>
            <person name="Bills G."/>
            <person name="Bluhm B."/>
            <person name="Cannon C."/>
            <person name="Castanera R."/>
            <person name="Culley D."/>
            <person name="Daum C."/>
            <person name="Ezra D."/>
            <person name="Gonzalez J."/>
            <person name="Henrissat B."/>
            <person name="Kuo A."/>
            <person name="Liang C."/>
            <person name="Lipzen A."/>
            <person name="Lutzoni F."/>
            <person name="Magnuson J."/>
            <person name="Mondo S."/>
            <person name="Nolan M."/>
            <person name="Ohm R."/>
            <person name="Pangilinan J."/>
            <person name="Park H.-J."/>
            <person name="Ramirez L."/>
            <person name="Alfaro M."/>
            <person name="Sun H."/>
            <person name="Tritt A."/>
            <person name="Yoshinaga Y."/>
            <person name="Zwiers L.-H."/>
            <person name="Turgeon B."/>
            <person name="Goodwin S."/>
            <person name="Spatafora J."/>
            <person name="Crous P."/>
            <person name="Grigoriev I."/>
        </authorList>
    </citation>
    <scope>NUCLEOTIDE SEQUENCE</scope>
    <source>
        <strain evidence="2">CBS 161.51</strain>
    </source>
</reference>
<organism evidence="2 3">
    <name type="scientific">Clathrospora elynae</name>
    <dbReference type="NCBI Taxonomy" id="706981"/>
    <lineage>
        <taxon>Eukaryota</taxon>
        <taxon>Fungi</taxon>
        <taxon>Dikarya</taxon>
        <taxon>Ascomycota</taxon>
        <taxon>Pezizomycotina</taxon>
        <taxon>Dothideomycetes</taxon>
        <taxon>Pleosporomycetidae</taxon>
        <taxon>Pleosporales</taxon>
        <taxon>Diademaceae</taxon>
        <taxon>Clathrospora</taxon>
    </lineage>
</organism>
<dbReference type="Proteomes" id="UP000800038">
    <property type="component" value="Unassembled WGS sequence"/>
</dbReference>
<feature type="compositionally biased region" description="Polar residues" evidence="1">
    <location>
        <begin position="1"/>
        <end position="17"/>
    </location>
</feature>